<protein>
    <recommendedName>
        <fullName evidence="3">DRBM domain-containing protein</fullName>
    </recommendedName>
</protein>
<dbReference type="OrthoDB" id="5274873at2759"/>
<evidence type="ECO:0008006" key="3">
    <source>
        <dbReference type="Google" id="ProtNLM"/>
    </source>
</evidence>
<evidence type="ECO:0000313" key="2">
    <source>
        <dbReference type="Proteomes" id="UP000277580"/>
    </source>
</evidence>
<dbReference type="Gene3D" id="3.30.160.20">
    <property type="match status" value="1"/>
</dbReference>
<dbReference type="SUPFAM" id="SSF54768">
    <property type="entry name" value="dsRNA-binding domain-like"/>
    <property type="match status" value="1"/>
</dbReference>
<reference evidence="1 2" key="1">
    <citation type="journal article" date="2018" name="Nat. Ecol. Evol.">
        <title>Pezizomycetes genomes reveal the molecular basis of ectomycorrhizal truffle lifestyle.</title>
        <authorList>
            <person name="Murat C."/>
            <person name="Payen T."/>
            <person name="Noel B."/>
            <person name="Kuo A."/>
            <person name="Morin E."/>
            <person name="Chen J."/>
            <person name="Kohler A."/>
            <person name="Krizsan K."/>
            <person name="Balestrini R."/>
            <person name="Da Silva C."/>
            <person name="Montanini B."/>
            <person name="Hainaut M."/>
            <person name="Levati E."/>
            <person name="Barry K.W."/>
            <person name="Belfiori B."/>
            <person name="Cichocki N."/>
            <person name="Clum A."/>
            <person name="Dockter R.B."/>
            <person name="Fauchery L."/>
            <person name="Guy J."/>
            <person name="Iotti M."/>
            <person name="Le Tacon F."/>
            <person name="Lindquist E.A."/>
            <person name="Lipzen A."/>
            <person name="Malagnac F."/>
            <person name="Mello A."/>
            <person name="Molinier V."/>
            <person name="Miyauchi S."/>
            <person name="Poulain J."/>
            <person name="Riccioni C."/>
            <person name="Rubini A."/>
            <person name="Sitrit Y."/>
            <person name="Splivallo R."/>
            <person name="Traeger S."/>
            <person name="Wang M."/>
            <person name="Zifcakova L."/>
            <person name="Wipf D."/>
            <person name="Zambonelli A."/>
            <person name="Paolocci F."/>
            <person name="Nowrousian M."/>
            <person name="Ottonello S."/>
            <person name="Baldrian P."/>
            <person name="Spatafora J.W."/>
            <person name="Henrissat B."/>
            <person name="Nagy L.G."/>
            <person name="Aury J.M."/>
            <person name="Wincker P."/>
            <person name="Grigoriev I.V."/>
            <person name="Bonfante P."/>
            <person name="Martin F.M."/>
        </authorList>
    </citation>
    <scope>NUCLEOTIDE SEQUENCE [LARGE SCALE GENOMIC DNA]</scope>
    <source>
        <strain evidence="1 2">CCBAS932</strain>
    </source>
</reference>
<gene>
    <name evidence="1" type="ORF">P167DRAFT_602616</name>
</gene>
<dbReference type="Proteomes" id="UP000277580">
    <property type="component" value="Unassembled WGS sequence"/>
</dbReference>
<evidence type="ECO:0000313" key="1">
    <source>
        <dbReference type="EMBL" id="RPB16429.1"/>
    </source>
</evidence>
<dbReference type="EMBL" id="ML119109">
    <property type="protein sequence ID" value="RPB16429.1"/>
    <property type="molecule type" value="Genomic_DNA"/>
</dbReference>
<organism evidence="1 2">
    <name type="scientific">Morchella conica CCBAS932</name>
    <dbReference type="NCBI Taxonomy" id="1392247"/>
    <lineage>
        <taxon>Eukaryota</taxon>
        <taxon>Fungi</taxon>
        <taxon>Dikarya</taxon>
        <taxon>Ascomycota</taxon>
        <taxon>Pezizomycotina</taxon>
        <taxon>Pezizomycetes</taxon>
        <taxon>Pezizales</taxon>
        <taxon>Morchellaceae</taxon>
        <taxon>Morchella</taxon>
    </lineage>
</organism>
<dbReference type="InParanoid" id="A0A3N4L4I4"/>
<accession>A0A3N4L4I4</accession>
<sequence>MMISSMRLASHIMTSRVFERYFIETESQDTLSAFCKQSHFVAPFYIILHPSPRMYTCLVRVNNREYASSTGVKFETENEARECAAGVALDRLMGDTIGYCEAV</sequence>
<proteinExistence type="predicted"/>
<name>A0A3N4L4I4_9PEZI</name>
<dbReference type="AlphaFoldDB" id="A0A3N4L4I4"/>
<keyword evidence="2" id="KW-1185">Reference proteome</keyword>